<evidence type="ECO:0000256" key="5">
    <source>
        <dbReference type="ARBA" id="ARBA00023078"/>
    </source>
</evidence>
<keyword evidence="6" id="KW-0472">Membrane</keyword>
<evidence type="ECO:0000256" key="2">
    <source>
        <dbReference type="ARBA" id="ARBA00022528"/>
    </source>
</evidence>
<dbReference type="GO" id="GO:0009535">
    <property type="term" value="C:chloroplast thylakoid membrane"/>
    <property type="evidence" value="ECO:0007669"/>
    <property type="project" value="UniProtKB-SubCell"/>
</dbReference>
<proteinExistence type="inferred from homology"/>
<reference evidence="8 9" key="1">
    <citation type="journal article" date="2020" name="Nat. Commun.">
        <title>Genome of Tripterygium wilfordii and identification of cytochrome P450 involved in triptolide biosynthesis.</title>
        <authorList>
            <person name="Tu L."/>
            <person name="Su P."/>
            <person name="Zhang Z."/>
            <person name="Gao L."/>
            <person name="Wang J."/>
            <person name="Hu T."/>
            <person name="Zhou J."/>
            <person name="Zhang Y."/>
            <person name="Zhao Y."/>
            <person name="Liu Y."/>
            <person name="Song Y."/>
            <person name="Tong Y."/>
            <person name="Lu Y."/>
            <person name="Yang J."/>
            <person name="Xu C."/>
            <person name="Jia M."/>
            <person name="Peters R.J."/>
            <person name="Huang L."/>
            <person name="Gao W."/>
        </authorList>
    </citation>
    <scope>NUCLEOTIDE SEQUENCE [LARGE SCALE GENOMIC DNA]</scope>
    <source>
        <strain evidence="9">cv. XIE 37</strain>
        <tissue evidence="8">Leaf</tissue>
    </source>
</reference>
<comment type="similarity">
    <text evidence="7">Belongs to the PsbQ family.</text>
</comment>
<evidence type="ECO:0000256" key="1">
    <source>
        <dbReference type="ARBA" id="ARBA00004334"/>
    </source>
</evidence>
<accession>A0A7J7CUK4</accession>
<evidence type="ECO:0000313" key="8">
    <source>
        <dbReference type="EMBL" id="KAF5737802.1"/>
    </source>
</evidence>
<protein>
    <submittedName>
        <fullName evidence="8">PsbQ-like protein 2 chloroplastic</fullName>
    </submittedName>
</protein>
<dbReference type="Pfam" id="PF05757">
    <property type="entry name" value="PsbQ"/>
    <property type="match status" value="1"/>
</dbReference>
<keyword evidence="9" id="KW-1185">Reference proteome</keyword>
<comment type="caution">
    <text evidence="8">The sequence shown here is derived from an EMBL/GenBank/DDBJ whole genome shotgun (WGS) entry which is preliminary data.</text>
</comment>
<dbReference type="Proteomes" id="UP000593562">
    <property type="component" value="Unassembled WGS sequence"/>
</dbReference>
<keyword evidence="5" id="KW-0793">Thylakoid</keyword>
<keyword evidence="2" id="KW-0150">Chloroplast</keyword>
<evidence type="ECO:0000256" key="3">
    <source>
        <dbReference type="ARBA" id="ARBA00022640"/>
    </source>
</evidence>
<dbReference type="InterPro" id="IPR008797">
    <property type="entry name" value="PSII_PsbQ"/>
</dbReference>
<dbReference type="AlphaFoldDB" id="A0A7J7CUK4"/>
<dbReference type="GO" id="GO:0019898">
    <property type="term" value="C:extrinsic component of membrane"/>
    <property type="evidence" value="ECO:0007669"/>
    <property type="project" value="InterPro"/>
</dbReference>
<dbReference type="InterPro" id="IPR054099">
    <property type="entry name" value="PSII_PsbQ_pln"/>
</dbReference>
<dbReference type="PANTHER" id="PTHR33399:SF8">
    <property type="entry name" value="OS04G0522800 PROTEIN"/>
    <property type="match status" value="1"/>
</dbReference>
<keyword evidence="4" id="KW-0809">Transit peptide</keyword>
<comment type="subcellular location">
    <subcellularLocation>
        <location evidence="1">Plastid</location>
        <location evidence="1">Chloroplast thylakoid membrane</location>
    </subcellularLocation>
</comment>
<dbReference type="GO" id="GO:0009767">
    <property type="term" value="P:photosynthetic electron transport chain"/>
    <property type="evidence" value="ECO:0007669"/>
    <property type="project" value="TreeGrafter"/>
</dbReference>
<dbReference type="GO" id="GO:0005509">
    <property type="term" value="F:calcium ion binding"/>
    <property type="evidence" value="ECO:0007669"/>
    <property type="project" value="InterPro"/>
</dbReference>
<evidence type="ECO:0000256" key="6">
    <source>
        <dbReference type="ARBA" id="ARBA00023136"/>
    </source>
</evidence>
<gene>
    <name evidence="8" type="ORF">HS088_TW13G00692</name>
</gene>
<evidence type="ECO:0000256" key="4">
    <source>
        <dbReference type="ARBA" id="ARBA00022946"/>
    </source>
</evidence>
<organism evidence="8 9">
    <name type="scientific">Tripterygium wilfordii</name>
    <name type="common">Thunder God vine</name>
    <dbReference type="NCBI Taxonomy" id="458696"/>
    <lineage>
        <taxon>Eukaryota</taxon>
        <taxon>Viridiplantae</taxon>
        <taxon>Streptophyta</taxon>
        <taxon>Embryophyta</taxon>
        <taxon>Tracheophyta</taxon>
        <taxon>Spermatophyta</taxon>
        <taxon>Magnoliopsida</taxon>
        <taxon>eudicotyledons</taxon>
        <taxon>Gunneridae</taxon>
        <taxon>Pentapetalae</taxon>
        <taxon>rosids</taxon>
        <taxon>fabids</taxon>
        <taxon>Celastrales</taxon>
        <taxon>Celastraceae</taxon>
        <taxon>Tripterygium</taxon>
    </lineage>
</organism>
<dbReference type="InterPro" id="IPR023222">
    <property type="entry name" value="PsbQ-like_dom_sf"/>
</dbReference>
<keyword evidence="3" id="KW-0934">Plastid</keyword>
<evidence type="ECO:0000313" key="9">
    <source>
        <dbReference type="Proteomes" id="UP000593562"/>
    </source>
</evidence>
<evidence type="ECO:0000256" key="7">
    <source>
        <dbReference type="ARBA" id="ARBA00035649"/>
    </source>
</evidence>
<dbReference type="SUPFAM" id="SSF101112">
    <property type="entry name" value="Oxygen-evolving enhancer protein 3"/>
    <property type="match status" value="1"/>
</dbReference>
<dbReference type="Gene3D" id="1.20.120.290">
    <property type="entry name" value="Oxygen-evolving enhancer protein 3 (PsbQ), four-helix up-down bundle"/>
    <property type="match status" value="1"/>
</dbReference>
<dbReference type="InParanoid" id="A0A7J7CUK4"/>
<name>A0A7J7CUK4_TRIWF</name>
<dbReference type="PANTHER" id="PTHR33399">
    <property type="entry name" value="OXYGEN-EVOLVING ENHANCER PROTEIN 3-1, CHLOROPLASTIC"/>
    <property type="match status" value="1"/>
</dbReference>
<dbReference type="EMBL" id="JAAARO010000013">
    <property type="protein sequence ID" value="KAF5737802.1"/>
    <property type="molecule type" value="Genomic_DNA"/>
</dbReference>
<dbReference type="GO" id="GO:0009654">
    <property type="term" value="C:photosystem II oxygen evolving complex"/>
    <property type="evidence" value="ECO:0007669"/>
    <property type="project" value="InterPro"/>
</dbReference>
<sequence length="112" mass="12626">MLVMESSGSATRIKKCAFDLLSIGDDLMDDADSWDLFRRDLTLKSTFLYCDFSQIISNAPKDQKKDLTELGNKLFCSIEELDVAVKIQNISLTQDRYNDAAIILQEVVAIMP</sequence>